<evidence type="ECO:0008006" key="3">
    <source>
        <dbReference type="Google" id="ProtNLM"/>
    </source>
</evidence>
<protein>
    <recommendedName>
        <fullName evidence="3">Zinc ribbon domain-containing protein</fullName>
    </recommendedName>
</protein>
<name>A0ABU0JHY1_9HYPH</name>
<dbReference type="Proteomes" id="UP001242480">
    <property type="component" value="Unassembled WGS sequence"/>
</dbReference>
<sequence length="105" mass="11615">MLDEQEWRTVYPHPDPLLAIRELHRNGMPLAEAKEHVLGDGAVRRYFELTGVEAPNAQTVWHHRLAGYGPPCAACGKLLRTTRARFCAECGAIRDMPSNAPPGPS</sequence>
<dbReference type="EMBL" id="JAUSVX010000013">
    <property type="protein sequence ID" value="MDQ0472727.1"/>
    <property type="molecule type" value="Genomic_DNA"/>
</dbReference>
<evidence type="ECO:0000313" key="2">
    <source>
        <dbReference type="Proteomes" id="UP001242480"/>
    </source>
</evidence>
<proteinExistence type="predicted"/>
<accession>A0ABU0JHY1</accession>
<reference evidence="1 2" key="1">
    <citation type="submission" date="2023-07" db="EMBL/GenBank/DDBJ databases">
        <title>Genomic Encyclopedia of Type Strains, Phase IV (KMG-IV): sequencing the most valuable type-strain genomes for metagenomic binning, comparative biology and taxonomic classification.</title>
        <authorList>
            <person name="Goeker M."/>
        </authorList>
    </citation>
    <scope>NUCLEOTIDE SEQUENCE [LARGE SCALE GENOMIC DNA]</scope>
    <source>
        <strain evidence="1 2">DSM 19619</strain>
    </source>
</reference>
<dbReference type="RefSeq" id="WP_307279959.1">
    <property type="nucleotide sequence ID" value="NZ_JAUSVX010000013.1"/>
</dbReference>
<gene>
    <name evidence="1" type="ORF">QO011_005757</name>
</gene>
<keyword evidence="2" id="KW-1185">Reference proteome</keyword>
<comment type="caution">
    <text evidence="1">The sequence shown here is derived from an EMBL/GenBank/DDBJ whole genome shotgun (WGS) entry which is preliminary data.</text>
</comment>
<organism evidence="1 2">
    <name type="scientific">Labrys wisconsinensis</name>
    <dbReference type="NCBI Taxonomy" id="425677"/>
    <lineage>
        <taxon>Bacteria</taxon>
        <taxon>Pseudomonadati</taxon>
        <taxon>Pseudomonadota</taxon>
        <taxon>Alphaproteobacteria</taxon>
        <taxon>Hyphomicrobiales</taxon>
        <taxon>Xanthobacteraceae</taxon>
        <taxon>Labrys</taxon>
    </lineage>
</organism>
<evidence type="ECO:0000313" key="1">
    <source>
        <dbReference type="EMBL" id="MDQ0472727.1"/>
    </source>
</evidence>